<keyword evidence="4 5" id="KW-0862">Zinc</keyword>
<gene>
    <name evidence="8" type="ORF">FKW77_000074</name>
</gene>
<evidence type="ECO:0000256" key="5">
    <source>
        <dbReference type="HAMAP-Rule" id="MF_03043"/>
    </source>
</evidence>
<accession>A0A517KYT9</accession>
<name>A0A517KYT9_9PEZI</name>
<dbReference type="STRING" id="50376.A0A517KYT9"/>
<feature type="binding site" evidence="5">
    <location>
        <position position="335"/>
    </location>
    <ligand>
        <name>Zn(2+)</name>
        <dbReference type="ChEBI" id="CHEBI:29105"/>
    </ligand>
</feature>
<dbReference type="HAMAP" id="MF_03043">
    <property type="entry name" value="QTRT2"/>
    <property type="match status" value="1"/>
</dbReference>
<evidence type="ECO:0000256" key="2">
    <source>
        <dbReference type="ARBA" id="ARBA00022694"/>
    </source>
</evidence>
<dbReference type="GO" id="GO:0005737">
    <property type="term" value="C:cytoplasm"/>
    <property type="evidence" value="ECO:0007669"/>
    <property type="project" value="UniProtKB-SubCell"/>
</dbReference>
<proteinExistence type="inferred from homology"/>
<feature type="binding site" evidence="5">
    <location>
        <position position="337"/>
    </location>
    <ligand>
        <name>Zn(2+)</name>
        <dbReference type="ChEBI" id="CHEBI:29105"/>
    </ligand>
</feature>
<keyword evidence="1 5" id="KW-0963">Cytoplasm</keyword>
<comment type="similarity">
    <text evidence="5">Belongs to the queuine tRNA-ribosyltransferase family. QTRT2 subfamily.</text>
</comment>
<dbReference type="EMBL" id="CP042186">
    <property type="protein sequence ID" value="QDS68556.1"/>
    <property type="molecule type" value="Genomic_DNA"/>
</dbReference>
<evidence type="ECO:0000256" key="1">
    <source>
        <dbReference type="ARBA" id="ARBA00022490"/>
    </source>
</evidence>
<feature type="domain" description="tRNA-guanine(15) transglycosylase-like" evidence="7">
    <location>
        <begin position="28"/>
        <end position="397"/>
    </location>
</feature>
<feature type="compositionally biased region" description="Polar residues" evidence="6">
    <location>
        <begin position="414"/>
        <end position="423"/>
    </location>
</feature>
<dbReference type="NCBIfam" id="TIGR00449">
    <property type="entry name" value="tgt_general"/>
    <property type="match status" value="1"/>
</dbReference>
<feature type="binding site" evidence="5">
    <location>
        <position position="366"/>
    </location>
    <ligand>
        <name>Zn(2+)</name>
        <dbReference type="ChEBI" id="CHEBI:29105"/>
    </ligand>
</feature>
<feature type="region of interest" description="Disordered" evidence="6">
    <location>
        <begin position="410"/>
        <end position="431"/>
    </location>
</feature>
<dbReference type="InterPro" id="IPR050852">
    <property type="entry name" value="Queuine_tRNA-ribosyltrfase"/>
</dbReference>
<sequence length="627" mass="69494">MAEFELDKLSFLPEEMIAFTLSSMSRSGPRLGQLALRGRATIKTPHYIANTSRGVVPHVSQDNLTKYCNINGLYVGLEDFVEKQPPKIPPIFTAEPRNGESRLRNFTGHDHGTFLILGPRRFPPVDMPLTNTNSNKSLAICTSVGFRSMDVEFYIEAARRLRPDIVLAPGDFGAGGRPSVKRADKMGDRTTLWIREIMAEKEKGGDMTVFAPILSVPLEQQKWYLDMVVDECSDRIEGLYVQNVDSVLDLPDTLKTLPRLAFTNPEGPEELLRQISLGVDLFVLPFIAKATDGGVALDFVFPPPTDAEDITRKAIGIDIWNDELATDVSPLQADCKCYACTKHHRAYVHHLLRAKEMLAWVLLQLHNHHVLDQFFNGVRASIEKDNFEDDRAAFQKFYLSDLPVSNGLGPRTRGYQTKSMSSGESKKNPKAYNNLDHMAKGLKNNMANGLEDIATSGGDIGAGELEELAADELAKSWPMGNREGLGKCQERARFSSQTVYVRRARVLVNRPMAHGDHCGGTAVKQKWMIILVVSMFPANSMASLDIVAAVRRCDNVQTSSEKHVTVTEVLLLSLVAVHFTGSCVTMLISTTRRPARVFSQTSVVTVTGFLVKSVFDCLMKKAPSQGH</sequence>
<dbReference type="GO" id="GO:0046872">
    <property type="term" value="F:metal ion binding"/>
    <property type="evidence" value="ECO:0007669"/>
    <property type="project" value="UniProtKB-KW"/>
</dbReference>
<keyword evidence="9" id="KW-1185">Reference proteome</keyword>
<dbReference type="PANTHER" id="PTHR46064">
    <property type="entry name" value="QUEUINE TRNA-RIBOSYLTRANSFERASE ACCESSORY SUBUNIT 2"/>
    <property type="match status" value="1"/>
</dbReference>
<dbReference type="GO" id="GO:0008479">
    <property type="term" value="F:tRNA-guanosine(34) queuine transglycosylase activity"/>
    <property type="evidence" value="ECO:0007669"/>
    <property type="project" value="UniProtKB-UniRule"/>
</dbReference>
<keyword evidence="3 5" id="KW-0479">Metal-binding</keyword>
<dbReference type="InterPro" id="IPR028592">
    <property type="entry name" value="QTRTD1"/>
</dbReference>
<dbReference type="PANTHER" id="PTHR46064:SF1">
    <property type="entry name" value="QUEUINE TRNA-RIBOSYLTRANSFERASE ACCESSORY SUBUNIT 2"/>
    <property type="match status" value="1"/>
</dbReference>
<evidence type="ECO:0000256" key="4">
    <source>
        <dbReference type="ARBA" id="ARBA00022833"/>
    </source>
</evidence>
<dbReference type="Proteomes" id="UP000316270">
    <property type="component" value="Chromosome 2"/>
</dbReference>
<keyword evidence="2 5" id="KW-0819">tRNA processing</keyword>
<dbReference type="AlphaFoldDB" id="A0A517KYT9"/>
<comment type="subunit">
    <text evidence="5">Heterodimer of a catalytic subunit and an accessory subunit.</text>
</comment>
<dbReference type="SUPFAM" id="SSF51713">
    <property type="entry name" value="tRNA-guanine transglycosylase"/>
    <property type="match status" value="1"/>
</dbReference>
<evidence type="ECO:0000256" key="3">
    <source>
        <dbReference type="ARBA" id="ARBA00022723"/>
    </source>
</evidence>
<dbReference type="InterPro" id="IPR002616">
    <property type="entry name" value="tRNA_ribo_trans-like"/>
</dbReference>
<dbReference type="Pfam" id="PF01702">
    <property type="entry name" value="TGT"/>
    <property type="match status" value="1"/>
</dbReference>
<dbReference type="GO" id="GO:0006400">
    <property type="term" value="P:tRNA modification"/>
    <property type="evidence" value="ECO:0007669"/>
    <property type="project" value="InterPro"/>
</dbReference>
<dbReference type="OrthoDB" id="27601at2759"/>
<evidence type="ECO:0000256" key="6">
    <source>
        <dbReference type="SAM" id="MobiDB-lite"/>
    </source>
</evidence>
<dbReference type="InterPro" id="IPR036511">
    <property type="entry name" value="TGT-like_sf"/>
</dbReference>
<organism evidence="8 9">
    <name type="scientific">Venturia effusa</name>
    <dbReference type="NCBI Taxonomy" id="50376"/>
    <lineage>
        <taxon>Eukaryota</taxon>
        <taxon>Fungi</taxon>
        <taxon>Dikarya</taxon>
        <taxon>Ascomycota</taxon>
        <taxon>Pezizomycotina</taxon>
        <taxon>Dothideomycetes</taxon>
        <taxon>Pleosporomycetidae</taxon>
        <taxon>Venturiales</taxon>
        <taxon>Venturiaceae</taxon>
        <taxon>Venturia</taxon>
    </lineage>
</organism>
<protein>
    <recommendedName>
        <fullName evidence="5">Queuine tRNA-ribosyltransferase accessory subunit 2</fullName>
    </recommendedName>
    <alternativeName>
        <fullName evidence="5">Queuine tRNA-ribosyltransferase domain-containing protein 1</fullName>
    </alternativeName>
</protein>
<feature type="binding site" evidence="5">
    <location>
        <position position="340"/>
    </location>
    <ligand>
        <name>Zn(2+)</name>
        <dbReference type="ChEBI" id="CHEBI:29105"/>
    </ligand>
</feature>
<comment type="function">
    <text evidence="5">Non-catalytic subunit of the queuine tRNA-ribosyltransferase (TGT) that catalyzes the base-exchange of a guanine (G) residue with queuine (Q) at position 34 (anticodon wobble position) in tRNAs with GU(N) anticodons (tRNA-Asp, -Asn, -His and -Tyr), resulting in the hypermodified nucleoside queuosine (7-(((4,5-cis-dihydroxy-2-cyclopenten-1-yl)amino)methyl)-7-deazaguanosine).</text>
</comment>
<reference evidence="8 9" key="1">
    <citation type="submission" date="2019-07" db="EMBL/GenBank/DDBJ databases">
        <title>Finished genome of Venturia effusa.</title>
        <authorList>
            <person name="Young C.A."/>
            <person name="Cox M.P."/>
            <person name="Ganley A.R.D."/>
            <person name="David W.J."/>
        </authorList>
    </citation>
    <scope>NUCLEOTIDE SEQUENCE [LARGE SCALE GENOMIC DNA]</scope>
    <source>
        <strain evidence="9">albino</strain>
    </source>
</reference>
<dbReference type="Gene3D" id="3.20.20.105">
    <property type="entry name" value="Queuine tRNA-ribosyltransferase-like"/>
    <property type="match status" value="1"/>
</dbReference>
<evidence type="ECO:0000313" key="8">
    <source>
        <dbReference type="EMBL" id="QDS68556.1"/>
    </source>
</evidence>
<evidence type="ECO:0000313" key="9">
    <source>
        <dbReference type="Proteomes" id="UP000316270"/>
    </source>
</evidence>
<evidence type="ECO:0000259" key="7">
    <source>
        <dbReference type="Pfam" id="PF01702"/>
    </source>
</evidence>
<comment type="subcellular location">
    <subcellularLocation>
        <location evidence="5">Cytoplasm</location>
    </subcellularLocation>
</comment>
<comment type="cofactor">
    <cofactor evidence="5">
        <name>Zn(2+)</name>
        <dbReference type="ChEBI" id="CHEBI:29105"/>
    </cofactor>
    <text evidence="5">Binds 1 zinc ion per subunit.</text>
</comment>